<feature type="compositionally biased region" description="Basic and acidic residues" evidence="5">
    <location>
        <begin position="501"/>
        <end position="513"/>
    </location>
</feature>
<feature type="compositionally biased region" description="Polar residues" evidence="5">
    <location>
        <begin position="2724"/>
        <end position="2735"/>
    </location>
</feature>
<dbReference type="GO" id="GO:0006355">
    <property type="term" value="P:regulation of DNA-templated transcription"/>
    <property type="evidence" value="ECO:0007669"/>
    <property type="project" value="TreeGrafter"/>
</dbReference>
<keyword evidence="3" id="KW-0234">DNA repair</keyword>
<dbReference type="SUPFAM" id="SSF50249">
    <property type="entry name" value="Nucleic acid-binding proteins"/>
    <property type="match status" value="2"/>
</dbReference>
<evidence type="ECO:0000256" key="1">
    <source>
        <dbReference type="ARBA" id="ARBA00022737"/>
    </source>
</evidence>
<feature type="region of interest" description="Disordered" evidence="5">
    <location>
        <begin position="545"/>
        <end position="584"/>
    </location>
</feature>
<feature type="region of interest" description="Disordered" evidence="5">
    <location>
        <begin position="476"/>
        <end position="513"/>
    </location>
</feature>
<evidence type="ECO:0000256" key="2">
    <source>
        <dbReference type="ARBA" id="ARBA00022763"/>
    </source>
</evidence>
<dbReference type="InterPro" id="IPR015525">
    <property type="entry name" value="BRCA2"/>
</dbReference>
<feature type="region of interest" description="Disordered" evidence="5">
    <location>
        <begin position="2704"/>
        <end position="2744"/>
    </location>
</feature>
<dbReference type="Proteomes" id="UP000198323">
    <property type="component" value="Unassembled WGS sequence"/>
</dbReference>
<dbReference type="OrthoDB" id="21095at2759"/>
<name>A0A226MS07_CALSU</name>
<proteinExistence type="predicted"/>
<sequence length="2902" mass="320629">MSWSSSLATPPTLGATVIIATEAKQQDERAEIILHNFFPKDDECTAKNDTSLLSVPETERLNAKDDFRDLESEVLDGIFAETASFEDSFNLPAESSGTLLLLPHALDAIEKCEIKIDEEQGKGGVPSEQPVRRKTAISQEVKAANWTEKSCCVEVNDSVFQNSDEVMVDSKDSCLIGNEKELEHLRIAGNLQDNGTQKSSVNEKLVKDVLPSSSQWSQLNLSDLDITHLEMSVCSSPPSDLRREKGLEEKSVLMTKDDAVETSLLNTSGLKNAQEFLSSDKLANCSDTKISKTNPTSEITPVKSVCESPKLAKGCATEKIPKMSFLNCSSFSIESTNITEYSVVYNSTFSTHLKAASKSVVTDVVSHQFICSATSPDDCSDLHLTNSKNVLRKSSFKSLNMLSRLRKKSKRFIYTINNTLVYQEENVQKEVTSESPANPALTHLESDSHEFKGCQVATDGNQDCLLSAERQLNIKENHFNTSTTEEDTMDNSSDNSVSNRPKQELSDSGKNARECQPATSFKCIEASHAQSEGTADCLNSGRISNIKRKGKNDTSVSSKVNNRDTVPQSPKGQPPQSSPSSDHLIDMHHGAAFVTSSKFNNTSSQVKFGMNIVNSNSCNKISADKKHTTDQLSVAECTEIIAPLGINCLENNSTGLKQRGAKDVAESQGTLSVETSESRPTAVWNSLSAEIDEEFLDSIDKNSLTEVVSEEDRQTAQAYCSRKPVGNLEQKEKSSGDINVCSSSLSFGGFQTASNKQIKLSDSSIAKGKMLFKDIENECFEASSMERVRNVSNQVQKEDVFSLESKTGSTLCGSQTRHVQFIPHKVNICKSSPRSQLSMQESNQSLTASQEAEVAELSSILEETGSQFEFTQFRKQNNMIPSHVQHFGATNVENASEAGEDTNFCSALQSGSCVINEYCSKLKGENEECKMVEHEKEDTVVFYKNNKKVTFTNLDRNESGISDHESCPVPLQASFCSFVGFTSAGGKKINISKAALTRSAELFKDLDDDNFLFKPSETNTGCYNSDGHVSSNREFVRCQTKEDKGGILCVPNIKSLGPISHPSEKKYTENVSTPCKENVENWTEILSDSENVDFSCTSAGYSASGMRNSLSSFKKPHQNCKISDQLLNQAGSQAEGCLQEDSLYAMCLGDNIASAEERGLSVSGELENLSPNQKEDRKQEDEHLLQNCQAADADAVSVSHLSVCSSLRDLNVQCEERDAGVAENSSEQKTDCVSVEGEDSSHKNLLVNENGIKMGSYQHHQVHSEQETDVKGTYLTGFHTASGKKIAIADGFLAKAEQFFSENNIDLGRDDNGDFEDCLRKCNKNCVKDCDLCMDSVAQCNADVLNFKEKFVPEEPGDQLKQTIERSPIERAINHGSFKVAALVDVDEDCEINLAASHLKCGSEKTDSKHLNKPDCNTNCFTSTVDNTHREQSEVALPEDGTDITCLQETSLDAENRKNDPKYVVFSTAKGKAVSVSESALASIRQMFQTDCSESAKSEIETKSGTNQTDIAGNLSFSIHAGGPGFATFLSNTKSETDAAASHFINENGNLSENNHQGANTFAEADSVPDSQMQCFEQESKLSGHLPVPGKHVEQMKQSRPSGNLGFFSTASGKPVQLSEESLKRARQLFSEVEGSHSSGLHDALLPEEDTEEPRSHDEILTREMQLALPRGKGNAGTDTISSPALGFSTASGKQVSISESAYRKAKAILQQSDDFLSSEFSVTDELCEVKDSGQRAKCLTGKVISESKTEKSCSEKLDLESIHPEGIKSFPGVHHVRITEYVPQSKRNSQSASFKNSYEQEETRLFRKGELKQGTKTESEADLCCATSKAEISIFQTPKGYLKTEAVRSAKAFVEDDLSDSGVQVKSVQSFIGRMSDNIQNKPLGKRHLEEKDSLIIQCWQETELKRDIPVSILGEPPIKRQLLLEFEKTKIPPRSLKPSKTTPDGNPSVLVTTKERQEVRNPVLTLPDQDLKGFKSKPAVFQHCALGQSSSGASGFVTPQKAEAKESKEARSLYKSGKAVKTFVPPFKMKPTLPAGEQGSSKRCLSPIRNNVMEEMELNQVTVEQNSAEARDPQSCILHAAVTGLEDDNLVMSNMMANLRCARDLQEMRIKKKYRQNISPQPGSLYVIKTSARNRVSLKTAVEEETPMFHSKEKLYTYGVSKHCIQVNSTNAESFQFLIKEFFSKECLLAGSGIQLADGGWLIPTEEGKAGKKEFYRALCDTPGVDPKLITEAWVYNHYRWIVWKLAAMEVSFPHKFANRCLTPETVLLQLKYRYDLEVDKSKRSAIKKITERDDAAVSIEKDLNKVKLFKEMVFVRNVIFQWMEKTSSGSYVFRNSRAEEREAAKHAEGQQKKLEALFAKIQAEFEKHEDDFKEMCKNHLVTEKWRLGGCCTQRKRFFSTERNCRRTPRSHIVTRQQIHNLQDGAELYEAIRNAPDPGYMEGYLSEDQLKALNAHKQLMNDKKQTRIQEEFKKAVESAEQEKHGCSKRDVSAVWKLFVVDYRRQEKHKGGILSIWRPLLDVCSLLKEGSRYRIYQLSTSPSKGRSDSANIQLSATKKTQYLQVSVSQKMLVQIFFPRKALQFTSLLDPSYQPPCAEVDVVGVVISISRTGFATMVYLSDESYNLVAIKIWADLRHFAIEDIVVRCSFVAASNLQWQSEFRSEIPVLLAGDLSAFSANPKENHLQEKFNELKRMIEISSRVEMKHQSPLSASTPNPKLPQGSAVTPSSAASNQHHPRNSRKRKAMDFLSCIPAPPPLTPICSTVPPALKKAFQPPRSLGVQHSKSAREANPSTGCVTPSGKLRETAQLPENDLVADEELAMINTQALVNTAPEEKVGNVSKDSTRAANLSADLAPKNGSRSATDANSSLKSSSGGALQEDPEEPQGSLSIRRVPRRRRCL</sequence>
<dbReference type="PANTHER" id="PTHR11289:SF0">
    <property type="entry name" value="BREAST CANCER TYPE 2 SUSCEPTIBILITY PROTEIN"/>
    <property type="match status" value="1"/>
</dbReference>
<evidence type="ECO:0000256" key="5">
    <source>
        <dbReference type="SAM" id="MobiDB-lite"/>
    </source>
</evidence>
<dbReference type="PANTHER" id="PTHR11289">
    <property type="entry name" value="BREAST CANCER TYPE 2 SUSCEPTIBILITY PROTEIN BRCA2"/>
    <property type="match status" value="1"/>
</dbReference>
<feature type="region of interest" description="Disordered" evidence="5">
    <location>
        <begin position="2852"/>
        <end position="2902"/>
    </location>
</feature>
<keyword evidence="4" id="KW-0175">Coiled coil</keyword>
<dbReference type="GO" id="GO:0005634">
    <property type="term" value="C:nucleus"/>
    <property type="evidence" value="ECO:0007669"/>
    <property type="project" value="TreeGrafter"/>
</dbReference>
<keyword evidence="1" id="KW-0677">Repeat</keyword>
<dbReference type="FunFam" id="2.40.50.140:FF:000195">
    <property type="entry name" value="Breast cancer type 2 susceptibility protein"/>
    <property type="match status" value="1"/>
</dbReference>
<accession>A0A226MS07</accession>
<feature type="compositionally biased region" description="Polar residues" evidence="5">
    <location>
        <begin position="2860"/>
        <end position="2877"/>
    </location>
</feature>
<feature type="domain" description="Tower" evidence="6">
    <location>
        <begin position="2326"/>
        <end position="2367"/>
    </location>
</feature>
<dbReference type="Gene3D" id="2.40.50.140">
    <property type="entry name" value="Nucleic acid-binding proteins"/>
    <property type="match status" value="2"/>
</dbReference>
<dbReference type="CDD" id="cd04495">
    <property type="entry name" value="BRCA2DBD_OB3"/>
    <property type="match status" value="1"/>
</dbReference>
<feature type="compositionally biased region" description="Polar residues" evidence="5">
    <location>
        <begin position="490"/>
        <end position="500"/>
    </location>
</feature>
<dbReference type="PROSITE" id="PS50138">
    <property type="entry name" value="BRCA2_REPEAT"/>
    <property type="match status" value="6"/>
</dbReference>
<dbReference type="Pfam" id="PF09104">
    <property type="entry name" value="BRCA-2_OB3"/>
    <property type="match status" value="1"/>
</dbReference>
<dbReference type="InterPro" id="IPR036315">
    <property type="entry name" value="BRCA2_hlx_sf"/>
</dbReference>
<feature type="region of interest" description="Disordered" evidence="5">
    <location>
        <begin position="1583"/>
        <end position="1611"/>
    </location>
</feature>
<organism evidence="7 8">
    <name type="scientific">Callipepla squamata</name>
    <name type="common">Scaled quail</name>
    <dbReference type="NCBI Taxonomy" id="9009"/>
    <lineage>
        <taxon>Eukaryota</taxon>
        <taxon>Metazoa</taxon>
        <taxon>Chordata</taxon>
        <taxon>Craniata</taxon>
        <taxon>Vertebrata</taxon>
        <taxon>Euteleostomi</taxon>
        <taxon>Archelosauria</taxon>
        <taxon>Archosauria</taxon>
        <taxon>Dinosauria</taxon>
        <taxon>Saurischia</taxon>
        <taxon>Theropoda</taxon>
        <taxon>Coelurosauria</taxon>
        <taxon>Aves</taxon>
        <taxon>Neognathae</taxon>
        <taxon>Galloanserae</taxon>
        <taxon>Galliformes</taxon>
        <taxon>Odontophoridae</taxon>
        <taxon>Callipepla</taxon>
    </lineage>
</organism>
<feature type="region of interest" description="Disordered" evidence="5">
    <location>
        <begin position="2777"/>
        <end position="2806"/>
    </location>
</feature>
<dbReference type="STRING" id="9009.A0A226MS07"/>
<dbReference type="CDD" id="cd04494">
    <property type="entry name" value="BRCA2DBD_OB2"/>
    <property type="match status" value="1"/>
</dbReference>
<feature type="region of interest" description="Disordered" evidence="5">
    <location>
        <begin position="1630"/>
        <end position="1657"/>
    </location>
</feature>
<dbReference type="EMBL" id="MCFN01000495">
    <property type="protein sequence ID" value="OXB58071.1"/>
    <property type="molecule type" value="Genomic_DNA"/>
</dbReference>
<dbReference type="SUPFAM" id="SSF81872">
    <property type="entry name" value="BRCA2 helical domain"/>
    <property type="match status" value="1"/>
</dbReference>
<feature type="compositionally biased region" description="Basic and acidic residues" evidence="5">
    <location>
        <begin position="1173"/>
        <end position="1182"/>
    </location>
</feature>
<dbReference type="InterPro" id="IPR048262">
    <property type="entry name" value="BRCA2_OB_2_dom"/>
</dbReference>
<dbReference type="Pfam" id="PF22687">
    <property type="entry name" value="BRCA2_TR2"/>
    <property type="match status" value="1"/>
</dbReference>
<dbReference type="Gene3D" id="6.10.70.10">
    <property type="match status" value="2"/>
</dbReference>
<feature type="region of interest" description="Disordered" evidence="5">
    <location>
        <begin position="1163"/>
        <end position="1182"/>
    </location>
</feature>
<reference evidence="7 8" key="1">
    <citation type="submission" date="2016-07" db="EMBL/GenBank/DDBJ databases">
        <title>Disparate Historic Effective Population Sizes Predicted by Modern Levels of Genome Diversity for the Scaled Quail (Callipepla squamata) and the Northern Bobwhite (Colinus virginianus): Inferences from First and Second Generation Draft Genome Assemblies for Sympatric New World Quail.</title>
        <authorList>
            <person name="Oldeschulte D.L."/>
            <person name="Halley Y.A."/>
            <person name="Bhattarai E.K."/>
            <person name="Brashear W.A."/>
            <person name="Hill J."/>
            <person name="Metz R.P."/>
            <person name="Johnson C.D."/>
            <person name="Rollins D."/>
            <person name="Peterson M.J."/>
            <person name="Bickhart D.M."/>
            <person name="Decker J.E."/>
            <person name="Seabury C.M."/>
        </authorList>
    </citation>
    <scope>NUCLEOTIDE SEQUENCE [LARGE SCALE GENOMIC DNA]</scope>
    <source>
        <strain evidence="7 8">Texas</strain>
        <tissue evidence="7">Leg muscle</tissue>
    </source>
</reference>
<evidence type="ECO:0000256" key="3">
    <source>
        <dbReference type="ARBA" id="ARBA00023204"/>
    </source>
</evidence>
<evidence type="ECO:0000259" key="6">
    <source>
        <dbReference type="SMART" id="SM01341"/>
    </source>
</evidence>
<dbReference type="InterPro" id="IPR015205">
    <property type="entry name" value="Tower_dom"/>
</dbReference>
<dbReference type="InterPro" id="IPR015252">
    <property type="entry name" value="BRCA2_hlx"/>
</dbReference>
<dbReference type="SMART" id="SM01341">
    <property type="entry name" value="Tower"/>
    <property type="match status" value="1"/>
</dbReference>
<evidence type="ECO:0000313" key="7">
    <source>
        <dbReference type="EMBL" id="OXB58071.1"/>
    </source>
</evidence>
<comment type="caution">
    <text evidence="7">The sequence shown here is derived from an EMBL/GenBank/DDBJ whole genome shotgun (WGS) entry which is preliminary data.</text>
</comment>
<evidence type="ECO:0000313" key="8">
    <source>
        <dbReference type="Proteomes" id="UP000198323"/>
    </source>
</evidence>
<dbReference type="Pfam" id="PF21318">
    <property type="entry name" value="BRCA2DBD_OB2"/>
    <property type="match status" value="1"/>
</dbReference>
<dbReference type="PIRSF" id="PIRSF002397">
    <property type="entry name" value="BRCA2"/>
    <property type="match status" value="1"/>
</dbReference>
<dbReference type="InterPro" id="IPR002093">
    <property type="entry name" value="BRCA2_repeat"/>
</dbReference>
<dbReference type="InterPro" id="IPR012340">
    <property type="entry name" value="NA-bd_OB-fold"/>
</dbReference>
<keyword evidence="2" id="KW-0227">DNA damage</keyword>
<protein>
    <recommendedName>
        <fullName evidence="6">Tower domain-containing protein</fullName>
    </recommendedName>
</protein>
<dbReference type="Pfam" id="PF00634">
    <property type="entry name" value="BRCA2"/>
    <property type="match status" value="6"/>
</dbReference>
<dbReference type="InterPro" id="IPR015188">
    <property type="entry name" value="BRCA2_OB_3"/>
</dbReference>
<keyword evidence="8" id="KW-1185">Reference proteome</keyword>
<dbReference type="Pfam" id="PF09121">
    <property type="entry name" value="Tower"/>
    <property type="match status" value="1"/>
</dbReference>
<evidence type="ECO:0000256" key="4">
    <source>
        <dbReference type="SAM" id="Coils"/>
    </source>
</evidence>
<dbReference type="Pfam" id="PF09169">
    <property type="entry name" value="BRCA-2_helical"/>
    <property type="match status" value="1"/>
</dbReference>
<feature type="coiled-coil region" evidence="4">
    <location>
        <begin position="2340"/>
        <end position="2374"/>
    </location>
</feature>
<feature type="compositionally biased region" description="Polar residues" evidence="5">
    <location>
        <begin position="1598"/>
        <end position="1611"/>
    </location>
</feature>
<dbReference type="GO" id="GO:0000724">
    <property type="term" value="P:double-strand break repair via homologous recombination"/>
    <property type="evidence" value="ECO:0007669"/>
    <property type="project" value="InterPro"/>
</dbReference>
<dbReference type="InterPro" id="IPR055077">
    <property type="entry name" value="BRCA2_TR2"/>
</dbReference>
<dbReference type="SUPFAM" id="SSF81878">
    <property type="entry name" value="BRCA2 tower domain"/>
    <property type="match status" value="2"/>
</dbReference>
<gene>
    <name evidence="7" type="ORF">ASZ78_008411</name>
</gene>
<feature type="compositionally biased region" description="Polar residues" evidence="5">
    <location>
        <begin position="553"/>
        <end position="566"/>
    </location>
</feature>